<evidence type="ECO:0000313" key="2">
    <source>
        <dbReference type="Proteomes" id="UP001611580"/>
    </source>
</evidence>
<dbReference type="SFLD" id="SFLDS00003">
    <property type="entry name" value="Haloacid_Dehalogenase"/>
    <property type="match status" value="1"/>
</dbReference>
<dbReference type="PRINTS" id="PR00413">
    <property type="entry name" value="HADHALOGNASE"/>
</dbReference>
<dbReference type="Gene3D" id="1.10.150.240">
    <property type="entry name" value="Putative phosphatase, domain 2"/>
    <property type="match status" value="1"/>
</dbReference>
<proteinExistence type="predicted"/>
<protein>
    <submittedName>
        <fullName evidence="1">HAD family hydrolase</fullName>
    </submittedName>
</protein>
<reference evidence="1 2" key="1">
    <citation type="submission" date="2024-10" db="EMBL/GenBank/DDBJ databases">
        <title>The Natural Products Discovery Center: Release of the First 8490 Sequenced Strains for Exploring Actinobacteria Biosynthetic Diversity.</title>
        <authorList>
            <person name="Kalkreuter E."/>
            <person name="Kautsar S.A."/>
            <person name="Yang D."/>
            <person name="Bader C.D."/>
            <person name="Teijaro C.N."/>
            <person name="Fluegel L."/>
            <person name="Davis C.M."/>
            <person name="Simpson J.R."/>
            <person name="Lauterbach L."/>
            <person name="Steele A.D."/>
            <person name="Gui C."/>
            <person name="Meng S."/>
            <person name="Li G."/>
            <person name="Viehrig K."/>
            <person name="Ye F."/>
            <person name="Su P."/>
            <person name="Kiefer A.F."/>
            <person name="Nichols A."/>
            <person name="Cepeda A.J."/>
            <person name="Yan W."/>
            <person name="Fan B."/>
            <person name="Jiang Y."/>
            <person name="Adhikari A."/>
            <person name="Zheng C.-J."/>
            <person name="Schuster L."/>
            <person name="Cowan T.M."/>
            <person name="Smanski M.J."/>
            <person name="Chevrette M.G."/>
            <person name="De Carvalho L.P.S."/>
            <person name="Shen B."/>
        </authorList>
    </citation>
    <scope>NUCLEOTIDE SEQUENCE [LARGE SCALE GENOMIC DNA]</scope>
    <source>
        <strain evidence="1 2">NPDC019481</strain>
    </source>
</reference>
<organism evidence="1 2">
    <name type="scientific">Promicromonospora kroppenstedtii</name>
    <dbReference type="NCBI Taxonomy" id="440482"/>
    <lineage>
        <taxon>Bacteria</taxon>
        <taxon>Bacillati</taxon>
        <taxon>Actinomycetota</taxon>
        <taxon>Actinomycetes</taxon>
        <taxon>Micrococcales</taxon>
        <taxon>Promicromonosporaceae</taxon>
        <taxon>Promicromonospora</taxon>
    </lineage>
</organism>
<dbReference type="Gene3D" id="3.40.50.1000">
    <property type="entry name" value="HAD superfamily/HAD-like"/>
    <property type="match status" value="1"/>
</dbReference>
<dbReference type="InterPro" id="IPR023214">
    <property type="entry name" value="HAD_sf"/>
</dbReference>
<sequence>MPRESSGALPAAVLFDMDGTLVDSEAYWMRAEHEIVVAHGATWTHEDALGAVGQALLTTGGMLHDAGVPLEPAEIVAWLVARVNEQLREAVPWRSGVLELLGDLRSADVPCAIVTMSYRSQAEVVADGAPAGTFTHLVTGDEVTHGKPHPEPYLAAAELFGVRAEDCVAIEDSGPGITSALASGARTLGVPAEVPVPPRPGLSRATSLKQIDLEVLRRIASGEVVDLLGTGDLPG</sequence>
<evidence type="ECO:0000313" key="1">
    <source>
        <dbReference type="EMBL" id="MFI2488625.1"/>
    </source>
</evidence>
<dbReference type="SUPFAM" id="SSF56784">
    <property type="entry name" value="HAD-like"/>
    <property type="match status" value="1"/>
</dbReference>
<dbReference type="CDD" id="cd07505">
    <property type="entry name" value="HAD_BPGM-like"/>
    <property type="match status" value="1"/>
</dbReference>
<dbReference type="RefSeq" id="WP_397405752.1">
    <property type="nucleotide sequence ID" value="NZ_JBIRYI010000010.1"/>
</dbReference>
<dbReference type="Proteomes" id="UP001611580">
    <property type="component" value="Unassembled WGS sequence"/>
</dbReference>
<dbReference type="InterPro" id="IPR036412">
    <property type="entry name" value="HAD-like_sf"/>
</dbReference>
<dbReference type="InterPro" id="IPR006439">
    <property type="entry name" value="HAD-SF_hydro_IA"/>
</dbReference>
<dbReference type="Pfam" id="PF00702">
    <property type="entry name" value="Hydrolase"/>
    <property type="match status" value="1"/>
</dbReference>
<keyword evidence="2" id="KW-1185">Reference proteome</keyword>
<dbReference type="EMBL" id="JBIRYI010000010">
    <property type="protein sequence ID" value="MFI2488625.1"/>
    <property type="molecule type" value="Genomic_DNA"/>
</dbReference>
<gene>
    <name evidence="1" type="ORF">ACH47X_17080</name>
</gene>
<dbReference type="PANTHER" id="PTHR18901">
    <property type="entry name" value="2-DEOXYGLUCOSE-6-PHOSPHATE PHOSPHATASE 2"/>
    <property type="match status" value="1"/>
</dbReference>
<comment type="caution">
    <text evidence="1">The sequence shown here is derived from an EMBL/GenBank/DDBJ whole genome shotgun (WGS) entry which is preliminary data.</text>
</comment>
<dbReference type="NCBIfam" id="TIGR01509">
    <property type="entry name" value="HAD-SF-IA-v3"/>
    <property type="match status" value="1"/>
</dbReference>
<keyword evidence="1" id="KW-0378">Hydrolase</keyword>
<dbReference type="SFLD" id="SFLDG01129">
    <property type="entry name" value="C1.5:_HAD__Beta-PGM__Phosphata"/>
    <property type="match status" value="1"/>
</dbReference>
<dbReference type="InterPro" id="IPR023198">
    <property type="entry name" value="PGP-like_dom2"/>
</dbReference>
<dbReference type="PANTHER" id="PTHR18901:SF38">
    <property type="entry name" value="PSEUDOURIDINE-5'-PHOSPHATASE"/>
    <property type="match status" value="1"/>
</dbReference>
<dbReference type="GO" id="GO:0016787">
    <property type="term" value="F:hydrolase activity"/>
    <property type="evidence" value="ECO:0007669"/>
    <property type="project" value="UniProtKB-KW"/>
</dbReference>
<accession>A0ABW7XMX8</accession>
<name>A0ABW7XMX8_9MICO</name>